<keyword evidence="2" id="KW-1185">Reference proteome</keyword>
<organism evidence="1 2">
    <name type="scientific">Chitinophaga caeni</name>
    <dbReference type="NCBI Taxonomy" id="2029983"/>
    <lineage>
        <taxon>Bacteria</taxon>
        <taxon>Pseudomonadati</taxon>
        <taxon>Bacteroidota</taxon>
        <taxon>Chitinophagia</taxon>
        <taxon>Chitinophagales</taxon>
        <taxon>Chitinophagaceae</taxon>
        <taxon>Chitinophaga</taxon>
    </lineage>
</organism>
<sequence length="227" mass="26787">MRNIKEQDLRLSFTLLDKKCYGNVDSIEDLSISSLRDITYEMIKSLDSDTKGRDSFLVYYNRYRQSLLYEEYISSSRRSLRIDLENFLSKLSIGDISGDNSVFKRAYLHYKCLVVYREQWFVSGEISFSKDFYEKYLAKYSELIFNHYQYDGVPDDINSLPILGEPDENIIMPHLLDQKRASLLYDHMMSILPTNDDVLNQERDLFIHFLEKVLSDQALLIINNYSV</sequence>
<reference evidence="1 2" key="1">
    <citation type="submission" date="2017-10" db="EMBL/GenBank/DDBJ databases">
        <title>Paenichitinophaga pekingensis gen. nov., sp. nov., isolated from activated sludge.</title>
        <authorList>
            <person name="Jin D."/>
            <person name="Kong X."/>
            <person name="Deng Y."/>
            <person name="Bai Z."/>
        </authorList>
    </citation>
    <scope>NUCLEOTIDE SEQUENCE [LARGE SCALE GENOMIC DNA]</scope>
    <source>
        <strain evidence="1 2">13</strain>
    </source>
</reference>
<protein>
    <submittedName>
        <fullName evidence="1">Uncharacterized protein</fullName>
    </submittedName>
</protein>
<accession>A0A291QZY2</accession>
<evidence type="ECO:0000313" key="2">
    <source>
        <dbReference type="Proteomes" id="UP000220133"/>
    </source>
</evidence>
<dbReference type="KEGG" id="cbae:COR50_20705"/>
<proteinExistence type="predicted"/>
<dbReference type="AlphaFoldDB" id="A0A291QZY2"/>
<evidence type="ECO:0000313" key="1">
    <source>
        <dbReference type="EMBL" id="ATL49403.1"/>
    </source>
</evidence>
<gene>
    <name evidence="1" type="ORF">COR50_20705</name>
</gene>
<dbReference type="EMBL" id="CP023777">
    <property type="protein sequence ID" value="ATL49403.1"/>
    <property type="molecule type" value="Genomic_DNA"/>
</dbReference>
<name>A0A291QZY2_9BACT</name>
<dbReference type="Proteomes" id="UP000220133">
    <property type="component" value="Chromosome"/>
</dbReference>